<accession>A0AAF0CB62</accession>
<dbReference type="AlphaFoldDB" id="A0AAF0CB62"/>
<reference evidence="1 2" key="2">
    <citation type="journal article" date="2022" name="Mar. Drugs">
        <title>Bioassay-Guided Fractionation Leads to the Detection of Cholic Acid Generated by the Rare Thalassomonas sp.</title>
        <authorList>
            <person name="Pheiffer F."/>
            <person name="Schneider Y.K."/>
            <person name="Hansen E.H."/>
            <person name="Andersen J.H."/>
            <person name="Isaksson J."/>
            <person name="Busche T."/>
            <person name="R C."/>
            <person name="Kalinowski J."/>
            <person name="Zyl L.V."/>
            <person name="Trindade M."/>
        </authorList>
    </citation>
    <scope>NUCLEOTIDE SEQUENCE [LARGE SCALE GENOMIC DNA]</scope>
    <source>
        <strain evidence="1 2">XOM25</strain>
    </source>
</reference>
<dbReference type="RefSeq" id="WP_044840698.1">
    <property type="nucleotide sequence ID" value="NZ_CP059733.1"/>
</dbReference>
<gene>
    <name evidence="1" type="ORF">SG34_010425</name>
</gene>
<dbReference type="Proteomes" id="UP000032352">
    <property type="component" value="Chromosome"/>
</dbReference>
<dbReference type="KEGG" id="tvd:SG34_010425"/>
<proteinExistence type="predicted"/>
<evidence type="ECO:0000313" key="2">
    <source>
        <dbReference type="Proteomes" id="UP000032352"/>
    </source>
</evidence>
<reference evidence="1 2" key="1">
    <citation type="journal article" date="2015" name="Genome Announc.">
        <title>Draft Genome Sequences of Marine Isolates of Thalassomonas viridans and Thalassomonas actiniarum.</title>
        <authorList>
            <person name="Olonade I."/>
            <person name="van Zyl L.J."/>
            <person name="Trindade M."/>
        </authorList>
    </citation>
    <scope>NUCLEOTIDE SEQUENCE [LARGE SCALE GENOMIC DNA]</scope>
    <source>
        <strain evidence="1 2">XOM25</strain>
    </source>
</reference>
<sequence length="116" mass="13301">MAKFNAELKQDFSIEFLEPEKSIACFIDGIWQKMNVDVDSLEELAAFMSVEIAKNLNNPWKDGLLPEYSLQIDGFPVFITDDPREVFETVNDDVCGKIRISDINHLEIENIIEVSF</sequence>
<name>A0AAF0CB62_9GAMM</name>
<protein>
    <submittedName>
        <fullName evidence="1">Uncharacterized protein</fullName>
    </submittedName>
</protein>
<evidence type="ECO:0000313" key="1">
    <source>
        <dbReference type="EMBL" id="WDE07261.1"/>
    </source>
</evidence>
<keyword evidence="2" id="KW-1185">Reference proteome</keyword>
<dbReference type="EMBL" id="CP059733">
    <property type="protein sequence ID" value="WDE07261.1"/>
    <property type="molecule type" value="Genomic_DNA"/>
</dbReference>
<organism evidence="1 2">
    <name type="scientific">Thalassomonas viridans</name>
    <dbReference type="NCBI Taxonomy" id="137584"/>
    <lineage>
        <taxon>Bacteria</taxon>
        <taxon>Pseudomonadati</taxon>
        <taxon>Pseudomonadota</taxon>
        <taxon>Gammaproteobacteria</taxon>
        <taxon>Alteromonadales</taxon>
        <taxon>Colwelliaceae</taxon>
        <taxon>Thalassomonas</taxon>
    </lineage>
</organism>